<dbReference type="AlphaFoldDB" id="A0A9W8V2L1"/>
<name>A0A9W8V2L1_9HYPO</name>
<keyword evidence="3" id="KW-1185">Reference proteome</keyword>
<feature type="region of interest" description="Disordered" evidence="1">
    <location>
        <begin position="1"/>
        <end position="23"/>
    </location>
</feature>
<proteinExistence type="predicted"/>
<evidence type="ECO:0000313" key="2">
    <source>
        <dbReference type="EMBL" id="KAJ4190732.1"/>
    </source>
</evidence>
<feature type="compositionally biased region" description="Basic residues" evidence="1">
    <location>
        <begin position="243"/>
        <end position="259"/>
    </location>
</feature>
<gene>
    <name evidence="2" type="ORF">NW755_004946</name>
</gene>
<feature type="compositionally biased region" description="Acidic residues" evidence="1">
    <location>
        <begin position="265"/>
        <end position="277"/>
    </location>
</feature>
<comment type="caution">
    <text evidence="2">The sequence shown here is derived from an EMBL/GenBank/DDBJ whole genome shotgun (WGS) entry which is preliminary data.</text>
</comment>
<feature type="compositionally biased region" description="Polar residues" evidence="1">
    <location>
        <begin position="230"/>
        <end position="242"/>
    </location>
</feature>
<protein>
    <submittedName>
        <fullName evidence="2">Uncharacterized protein</fullName>
    </submittedName>
</protein>
<sequence length="291" mass="31808">MPRSAATMDEPAEIPAEAEEDQPIAENAVPAPDVDVTQTLQWLSIDNPNLLDVTSLIIMNNLEVVATRIQSHEKMLLDIAQQKGQQSHRPAGGQTSRRSSVGSRRSSTGQPASEALAEEDQGARAFDEIVENLSALDDCFERFILSSDHTPLVRRSKHVQTSSTAFVEAAKGQLGGHLDEAIINKLSSLNDEEIIDVYIKLSKRNRTNKSTGKKVVTVTESFHTDIIDGTDSQSTQVNTPHNRSSKRVAPKTPARRTRSRAVIQDSDDDNDDGDDVVEGSLFVDGQNQQAN</sequence>
<feature type="compositionally biased region" description="Acidic residues" evidence="1">
    <location>
        <begin position="10"/>
        <end position="23"/>
    </location>
</feature>
<organism evidence="2 3">
    <name type="scientific">Fusarium falciforme</name>
    <dbReference type="NCBI Taxonomy" id="195108"/>
    <lineage>
        <taxon>Eukaryota</taxon>
        <taxon>Fungi</taxon>
        <taxon>Dikarya</taxon>
        <taxon>Ascomycota</taxon>
        <taxon>Pezizomycotina</taxon>
        <taxon>Sordariomycetes</taxon>
        <taxon>Hypocreomycetidae</taxon>
        <taxon>Hypocreales</taxon>
        <taxon>Nectriaceae</taxon>
        <taxon>Fusarium</taxon>
        <taxon>Fusarium solani species complex</taxon>
    </lineage>
</organism>
<dbReference type="Proteomes" id="UP001152087">
    <property type="component" value="Unassembled WGS sequence"/>
</dbReference>
<accession>A0A9W8V2L1</accession>
<feature type="region of interest" description="Disordered" evidence="1">
    <location>
        <begin position="80"/>
        <end position="120"/>
    </location>
</feature>
<reference evidence="2" key="1">
    <citation type="submission" date="2022-09" db="EMBL/GenBank/DDBJ databases">
        <title>Fusarium specimens isolated from Avocado Roots.</title>
        <authorList>
            <person name="Stajich J."/>
            <person name="Roper C."/>
            <person name="Heimlech-Rivalta G."/>
        </authorList>
    </citation>
    <scope>NUCLEOTIDE SEQUENCE</scope>
    <source>
        <strain evidence="2">A02</strain>
    </source>
</reference>
<evidence type="ECO:0000256" key="1">
    <source>
        <dbReference type="SAM" id="MobiDB-lite"/>
    </source>
</evidence>
<dbReference type="EMBL" id="JAOQAV010000010">
    <property type="protein sequence ID" value="KAJ4190732.1"/>
    <property type="molecule type" value="Genomic_DNA"/>
</dbReference>
<evidence type="ECO:0000313" key="3">
    <source>
        <dbReference type="Proteomes" id="UP001152087"/>
    </source>
</evidence>
<feature type="region of interest" description="Disordered" evidence="1">
    <location>
        <begin position="227"/>
        <end position="291"/>
    </location>
</feature>
<feature type="compositionally biased region" description="Low complexity" evidence="1">
    <location>
        <begin position="92"/>
        <end position="110"/>
    </location>
</feature>